<accession>A0AAW5EWG2</accession>
<name>A0AAW5EWG2_NOVHA</name>
<comment type="caution">
    <text evidence="1">The sequence shown here is derived from an EMBL/GenBank/DDBJ whole genome shotgun (WGS) entry which is preliminary data.</text>
</comment>
<reference evidence="1" key="1">
    <citation type="journal article" date="2021" name="Polymers (Basel)">
        <title>Highly Stretchable Bacterial Cellulose Produced by Komagataeibacter hansenii SI1.</title>
        <authorList>
            <person name="Cielecka I."/>
            <person name="Ryngajllo M."/>
            <person name="Maniukiewicz W."/>
            <person name="Bielecki S."/>
        </authorList>
    </citation>
    <scope>NUCLEOTIDE SEQUENCE</scope>
    <source>
        <strain evidence="1">SI1</strain>
    </source>
</reference>
<dbReference type="EMBL" id="JAIBCX010000031">
    <property type="protein sequence ID" value="MCJ8354625.1"/>
    <property type="molecule type" value="Genomic_DNA"/>
</dbReference>
<evidence type="ECO:0000313" key="2">
    <source>
        <dbReference type="Proteomes" id="UP001202887"/>
    </source>
</evidence>
<dbReference type="AlphaFoldDB" id="A0AAW5EWG2"/>
<sequence>MEELDFIDETFDLMALLIKVSTHLGHGRTAGIGFDLCGCPELISYAGT</sequence>
<evidence type="ECO:0000313" key="1">
    <source>
        <dbReference type="EMBL" id="MCJ8354625.1"/>
    </source>
</evidence>
<protein>
    <submittedName>
        <fullName evidence="1">Uncharacterized protein</fullName>
    </submittedName>
</protein>
<gene>
    <name evidence="1" type="ORF">K1W68_11625</name>
</gene>
<proteinExistence type="predicted"/>
<organism evidence="1 2">
    <name type="scientific">Novacetimonas hansenii</name>
    <name type="common">Komagataeibacter hansenii</name>
    <dbReference type="NCBI Taxonomy" id="436"/>
    <lineage>
        <taxon>Bacteria</taxon>
        <taxon>Pseudomonadati</taxon>
        <taxon>Pseudomonadota</taxon>
        <taxon>Alphaproteobacteria</taxon>
        <taxon>Acetobacterales</taxon>
        <taxon>Acetobacteraceae</taxon>
        <taxon>Novacetimonas</taxon>
    </lineage>
</organism>
<dbReference type="RefSeq" id="WP_247067379.1">
    <property type="nucleotide sequence ID" value="NZ_CP094848.1"/>
</dbReference>
<reference evidence="1" key="2">
    <citation type="submission" date="2022-03" db="EMBL/GenBank/DDBJ databases">
        <authorList>
            <person name="Ryngajllo M."/>
            <person name="Jacek P."/>
            <person name="Kubiak K."/>
        </authorList>
    </citation>
    <scope>NUCLEOTIDE SEQUENCE</scope>
    <source>
        <strain evidence="1">SI1</strain>
    </source>
</reference>
<dbReference type="Proteomes" id="UP001202887">
    <property type="component" value="Unassembled WGS sequence"/>
</dbReference>